<dbReference type="STRING" id="1141098.A0A1Y2E7W5"/>
<dbReference type="Pfam" id="PF04824">
    <property type="entry name" value="Rad21_Rec8"/>
    <property type="match status" value="1"/>
</dbReference>
<proteinExistence type="predicted"/>
<comment type="subcellular location">
    <subcellularLocation>
        <location evidence="1">Nucleus</location>
    </subcellularLocation>
</comment>
<comment type="caution">
    <text evidence="6">The sequence shown here is derived from an EMBL/GenBank/DDBJ whole genome shotgun (WGS) entry which is preliminary data.</text>
</comment>
<dbReference type="PANTHER" id="PTHR12585">
    <property type="entry name" value="SCC1 / RAD21 FAMILY MEMBER"/>
    <property type="match status" value="1"/>
</dbReference>
<dbReference type="InterPro" id="IPR006910">
    <property type="entry name" value="Rad21_Rec8_N"/>
</dbReference>
<keyword evidence="7" id="KW-1185">Reference proteome</keyword>
<accession>A0A1Y2E7W5</accession>
<evidence type="ECO:0000313" key="6">
    <source>
        <dbReference type="EMBL" id="ORY67629.1"/>
    </source>
</evidence>
<keyword evidence="2" id="KW-0539">Nucleus</keyword>
<feature type="region of interest" description="Disordered" evidence="3">
    <location>
        <begin position="438"/>
        <end position="586"/>
    </location>
</feature>
<reference evidence="6 7" key="1">
    <citation type="submission" date="2016-07" db="EMBL/GenBank/DDBJ databases">
        <title>Pervasive Adenine N6-methylation of Active Genes in Fungi.</title>
        <authorList>
            <consortium name="DOE Joint Genome Institute"/>
            <person name="Mondo S.J."/>
            <person name="Dannebaum R.O."/>
            <person name="Kuo R.C."/>
            <person name="Labutti K."/>
            <person name="Haridas S."/>
            <person name="Kuo A."/>
            <person name="Salamov A."/>
            <person name="Ahrendt S.R."/>
            <person name="Lipzen A."/>
            <person name="Sullivan W."/>
            <person name="Andreopoulos W.B."/>
            <person name="Clum A."/>
            <person name="Lindquist E."/>
            <person name="Daum C."/>
            <person name="Ramamoorthy G.K."/>
            <person name="Gryganskyi A."/>
            <person name="Culley D."/>
            <person name="Magnuson J.K."/>
            <person name="James T.Y."/>
            <person name="O'Malley M.A."/>
            <person name="Stajich J.E."/>
            <person name="Spatafora J.W."/>
            <person name="Visel A."/>
            <person name="Grigoriev I.V."/>
        </authorList>
    </citation>
    <scope>NUCLEOTIDE SEQUENCE [LARGE SCALE GENOMIC DNA]</scope>
    <source>
        <strain evidence="6 7">CBS 129021</strain>
    </source>
</reference>
<feature type="compositionally biased region" description="Basic and acidic residues" evidence="3">
    <location>
        <begin position="528"/>
        <end position="538"/>
    </location>
</feature>
<dbReference type="GO" id="GO:0007064">
    <property type="term" value="P:mitotic sister chromatid cohesion"/>
    <property type="evidence" value="ECO:0007669"/>
    <property type="project" value="TreeGrafter"/>
</dbReference>
<feature type="compositionally biased region" description="Polar residues" evidence="3">
    <location>
        <begin position="143"/>
        <end position="152"/>
    </location>
</feature>
<feature type="domain" description="Rad21/Rec8-like protein N-terminal" evidence="5">
    <location>
        <begin position="1"/>
        <end position="107"/>
    </location>
</feature>
<sequence>MFYSHEILTSRQYGVATIWLVATIGSKSSTKKVTRKAIQDVDVRKACEKILEPGAPIALRLQGNLLYGVSRVYHQQCDYMLTDAAKIQMHMNMFFKKFGANLVDEDAGRGRSENLIIMDDPEFIPMPQIPDFDVQEFVLSQHTDKTSSQMSPHSLLSGGSGGSGPEGFPLEFNLRHSDSSSARASPHGLQGLQGLSSAQKPAAMDDGENIFGWSDNAGAGDFGMEIDEFGNIMERSGPDPALVQGDFNFDFDLPVMPSIEGTGNAPQPHIDNQGDVLMVDEQPLPDAEALPERQNRHKQKEADPFAASEEPVDQPAPKQRRKKKLKVIHADEETIISRNVIREWQDNYLENCGTRKPQSVSTAQARRNAMQLTFGLGIANIGENIGLPNLYHPLIKKFSGDSLFTAVTGLEVFEKSHRGKRLRSASESIDVFQDEARRVRPRVEEGGVEEQPGEGRGAAVNDIFDMGLQPSPPEVGREARPSMDDHPSSAMPWNRNSSAIPGSSIRPPGSAQPQLGRDQPSSPLAKRGSVDEIHRYSDDMPVGDADNFNFGSGDGLHSADSSFDGMPPPPLPKTPSKRQSQSESQYARELLDREGANFLGFIETEMEENGERRHEEDYLLRRKWLTFDDVFVPRLTNRTTAAQAFYHVLTLVTKGKMLVEQDGAQNEPFGAIHVGVKES</sequence>
<dbReference type="GO" id="GO:0003682">
    <property type="term" value="F:chromatin binding"/>
    <property type="evidence" value="ECO:0007669"/>
    <property type="project" value="TreeGrafter"/>
</dbReference>
<dbReference type="GO" id="GO:0030892">
    <property type="term" value="C:mitotic cohesin complex"/>
    <property type="evidence" value="ECO:0007669"/>
    <property type="project" value="TreeGrafter"/>
</dbReference>
<dbReference type="Pfam" id="PF04825">
    <property type="entry name" value="Rad21_Rec8_N"/>
    <property type="match status" value="1"/>
</dbReference>
<gene>
    <name evidence="6" type="ORF">BCR38DRAFT_161355</name>
</gene>
<dbReference type="GeneID" id="63769994"/>
<feature type="compositionally biased region" description="Basic and acidic residues" evidence="3">
    <location>
        <begin position="475"/>
        <end position="487"/>
    </location>
</feature>
<feature type="region of interest" description="Disordered" evidence="3">
    <location>
        <begin position="291"/>
        <end position="325"/>
    </location>
</feature>
<evidence type="ECO:0000313" key="7">
    <source>
        <dbReference type="Proteomes" id="UP000193689"/>
    </source>
</evidence>
<dbReference type="RefSeq" id="XP_040718253.1">
    <property type="nucleotide sequence ID" value="XM_040853782.1"/>
</dbReference>
<dbReference type="InParanoid" id="A0A1Y2E7W5"/>
<feature type="domain" description="Rad21/Rec8-like protein C-terminal eukaryotic" evidence="4">
    <location>
        <begin position="632"/>
        <end position="673"/>
    </location>
</feature>
<dbReference type="InterPro" id="IPR039781">
    <property type="entry name" value="Rad21/Rec8-like"/>
</dbReference>
<evidence type="ECO:0000256" key="1">
    <source>
        <dbReference type="ARBA" id="ARBA00004123"/>
    </source>
</evidence>
<dbReference type="AlphaFoldDB" id="A0A1Y2E7W5"/>
<dbReference type="GO" id="GO:0005634">
    <property type="term" value="C:nucleus"/>
    <property type="evidence" value="ECO:0007669"/>
    <property type="project" value="UniProtKB-SubCell"/>
</dbReference>
<evidence type="ECO:0000256" key="2">
    <source>
        <dbReference type="ARBA" id="ARBA00023242"/>
    </source>
</evidence>
<dbReference type="CDD" id="cd21789">
    <property type="entry name" value="Rad21_Rec8_M_SpRec8p-like"/>
    <property type="match status" value="1"/>
</dbReference>
<evidence type="ECO:0000256" key="3">
    <source>
        <dbReference type="SAM" id="MobiDB-lite"/>
    </source>
</evidence>
<evidence type="ECO:0000259" key="5">
    <source>
        <dbReference type="Pfam" id="PF04825"/>
    </source>
</evidence>
<evidence type="ECO:0000259" key="4">
    <source>
        <dbReference type="Pfam" id="PF04824"/>
    </source>
</evidence>
<organism evidence="6 7">
    <name type="scientific">Pseudomassariella vexata</name>
    <dbReference type="NCBI Taxonomy" id="1141098"/>
    <lineage>
        <taxon>Eukaryota</taxon>
        <taxon>Fungi</taxon>
        <taxon>Dikarya</taxon>
        <taxon>Ascomycota</taxon>
        <taxon>Pezizomycotina</taxon>
        <taxon>Sordariomycetes</taxon>
        <taxon>Xylariomycetidae</taxon>
        <taxon>Amphisphaeriales</taxon>
        <taxon>Pseudomassariaceae</taxon>
        <taxon>Pseudomassariella</taxon>
    </lineage>
</organism>
<dbReference type="EMBL" id="MCFJ01000004">
    <property type="protein sequence ID" value="ORY67629.1"/>
    <property type="molecule type" value="Genomic_DNA"/>
</dbReference>
<feature type="region of interest" description="Disordered" evidence="3">
    <location>
        <begin position="143"/>
        <end position="212"/>
    </location>
</feature>
<dbReference type="Proteomes" id="UP000193689">
    <property type="component" value="Unassembled WGS sequence"/>
</dbReference>
<protein>
    <submittedName>
        <fullName evidence="6">Rec8 like protein-domain-containing protein</fullName>
    </submittedName>
</protein>
<dbReference type="PANTHER" id="PTHR12585:SF70">
    <property type="entry name" value="RAD21_REC8 N TERMINAL DOMAIN PROTEIN (AFU_ORTHOLOGUE AFUA_6G02900)"/>
    <property type="match status" value="1"/>
</dbReference>
<dbReference type="InterPro" id="IPR006909">
    <property type="entry name" value="Rad21/Rec8_C_eu"/>
</dbReference>
<dbReference type="OrthoDB" id="5427633at2759"/>
<name>A0A1Y2E7W5_9PEZI</name>